<dbReference type="HOGENOM" id="CLU_088728_1_0_1"/>
<dbReference type="STRING" id="77586.A0A0D9XF64"/>
<dbReference type="Pfam" id="PF14009">
    <property type="entry name" value="PADRE"/>
    <property type="match status" value="1"/>
</dbReference>
<keyword evidence="3" id="KW-1185">Reference proteome</keyword>
<name>A0A0D9XF64_9ORYZ</name>
<dbReference type="Proteomes" id="UP000032180">
    <property type="component" value="Chromosome 9"/>
</dbReference>
<reference evidence="2" key="3">
    <citation type="submission" date="2015-04" db="UniProtKB">
        <authorList>
            <consortium name="EnsemblPlants"/>
        </authorList>
    </citation>
    <scope>IDENTIFICATION</scope>
</reference>
<sequence>MGACVSRSPASAEGMEELRRAAAVDTTTTAPAMVMDMDGAMARLEAPVTARAALGGDAYSCFVCCADELAIDAPPRAMDAGEALRPGQLYFVLPLPALRRPVSGRDMAALAVKASAAMAGFGAGLSETASATPARRRKDDGGDGEVEAGKRRRRRACRVTPLVVVGGGVDAWTATAAKAKTAKGGRRRGSVQVQRLSAIPEGSE</sequence>
<accession>A0A0D9XF64</accession>
<proteinExistence type="predicted"/>
<organism evidence="2 3">
    <name type="scientific">Leersia perrieri</name>
    <dbReference type="NCBI Taxonomy" id="77586"/>
    <lineage>
        <taxon>Eukaryota</taxon>
        <taxon>Viridiplantae</taxon>
        <taxon>Streptophyta</taxon>
        <taxon>Embryophyta</taxon>
        <taxon>Tracheophyta</taxon>
        <taxon>Spermatophyta</taxon>
        <taxon>Magnoliopsida</taxon>
        <taxon>Liliopsida</taxon>
        <taxon>Poales</taxon>
        <taxon>Poaceae</taxon>
        <taxon>BOP clade</taxon>
        <taxon>Oryzoideae</taxon>
        <taxon>Oryzeae</taxon>
        <taxon>Oryzinae</taxon>
        <taxon>Leersia</taxon>
    </lineage>
</organism>
<evidence type="ECO:0000313" key="3">
    <source>
        <dbReference type="Proteomes" id="UP000032180"/>
    </source>
</evidence>
<feature type="compositionally biased region" description="Basic residues" evidence="1">
    <location>
        <begin position="180"/>
        <end position="189"/>
    </location>
</feature>
<dbReference type="EnsemblPlants" id="LPERR09G11090.1">
    <property type="protein sequence ID" value="LPERR09G11090.1"/>
    <property type="gene ID" value="LPERR09G11090"/>
</dbReference>
<reference evidence="3" key="2">
    <citation type="submission" date="2013-12" db="EMBL/GenBank/DDBJ databases">
        <authorList>
            <person name="Yu Y."/>
            <person name="Lee S."/>
            <person name="de Baynast K."/>
            <person name="Wissotski M."/>
            <person name="Liu L."/>
            <person name="Talag J."/>
            <person name="Goicoechea J."/>
            <person name="Angelova A."/>
            <person name="Jetty R."/>
            <person name="Kudrna D."/>
            <person name="Golser W."/>
            <person name="Rivera L."/>
            <person name="Zhang J."/>
            <person name="Wing R."/>
        </authorList>
    </citation>
    <scope>NUCLEOTIDE SEQUENCE</scope>
</reference>
<feature type="region of interest" description="Disordered" evidence="1">
    <location>
        <begin position="128"/>
        <end position="152"/>
    </location>
</feature>
<dbReference type="InterPro" id="IPR025322">
    <property type="entry name" value="PADRE_dom"/>
</dbReference>
<dbReference type="Gramene" id="LPERR09G11090.1">
    <property type="protein sequence ID" value="LPERR09G11090.1"/>
    <property type="gene ID" value="LPERR09G11090"/>
</dbReference>
<dbReference type="AlphaFoldDB" id="A0A0D9XF64"/>
<reference evidence="2 3" key="1">
    <citation type="submission" date="2012-08" db="EMBL/GenBank/DDBJ databases">
        <title>Oryza genome evolution.</title>
        <authorList>
            <person name="Wing R.A."/>
        </authorList>
    </citation>
    <scope>NUCLEOTIDE SEQUENCE</scope>
</reference>
<dbReference type="PANTHER" id="PTHR33052">
    <property type="entry name" value="DUF4228 DOMAIN PROTEIN-RELATED"/>
    <property type="match status" value="1"/>
</dbReference>
<feature type="region of interest" description="Disordered" evidence="1">
    <location>
        <begin position="178"/>
        <end position="204"/>
    </location>
</feature>
<protein>
    <submittedName>
        <fullName evidence="2">Uncharacterized protein</fullName>
    </submittedName>
</protein>
<evidence type="ECO:0000256" key="1">
    <source>
        <dbReference type="SAM" id="MobiDB-lite"/>
    </source>
</evidence>
<evidence type="ECO:0000313" key="2">
    <source>
        <dbReference type="EnsemblPlants" id="LPERR09G11090.1"/>
    </source>
</evidence>